<evidence type="ECO:0000313" key="7">
    <source>
        <dbReference type="EMBL" id="ONM45773.1"/>
    </source>
</evidence>
<dbReference type="STRING" id="254161.SAMN05216256_104148"/>
<dbReference type="Gene3D" id="3.30.450.20">
    <property type="entry name" value="PAS domain"/>
    <property type="match status" value="1"/>
</dbReference>
<dbReference type="PROSITE" id="PS50109">
    <property type="entry name" value="HIS_KIN"/>
    <property type="match status" value="1"/>
</dbReference>
<feature type="domain" description="Histidine kinase" evidence="6">
    <location>
        <begin position="194"/>
        <end position="402"/>
    </location>
</feature>
<dbReference type="InterPro" id="IPR003661">
    <property type="entry name" value="HisK_dim/P_dom"/>
</dbReference>
<comment type="catalytic activity">
    <reaction evidence="1">
        <text>ATP + protein L-histidine = ADP + protein N-phospho-L-histidine.</text>
        <dbReference type="EC" id="2.7.13.3"/>
    </reaction>
</comment>
<dbReference type="SUPFAM" id="SSF55785">
    <property type="entry name" value="PYP-like sensor domain (PAS domain)"/>
    <property type="match status" value="1"/>
</dbReference>
<dbReference type="CDD" id="cd00082">
    <property type="entry name" value="HisKA"/>
    <property type="match status" value="1"/>
</dbReference>
<dbReference type="Pfam" id="PF00512">
    <property type="entry name" value="HisKA"/>
    <property type="match status" value="1"/>
</dbReference>
<protein>
    <recommendedName>
        <fullName evidence="2">histidine kinase</fullName>
        <ecNumber evidence="2">2.7.13.3</ecNumber>
    </recommendedName>
</protein>
<name>A0A1S8DK32_9GAMM</name>
<evidence type="ECO:0000313" key="8">
    <source>
        <dbReference type="Proteomes" id="UP000242847"/>
    </source>
</evidence>
<dbReference type="RefSeq" id="WP_083723498.1">
    <property type="nucleotide sequence ID" value="NZ_FOUD01000004.1"/>
</dbReference>
<dbReference type="AlphaFoldDB" id="A0A1S8DK32"/>
<dbReference type="SMART" id="SM00091">
    <property type="entry name" value="PAS"/>
    <property type="match status" value="1"/>
</dbReference>
<dbReference type="InterPro" id="IPR005467">
    <property type="entry name" value="His_kinase_dom"/>
</dbReference>
<dbReference type="OrthoDB" id="9776727at2"/>
<dbReference type="SMART" id="SM00387">
    <property type="entry name" value="HATPase_c"/>
    <property type="match status" value="1"/>
</dbReference>
<gene>
    <name evidence="7" type="ORF">BXT89_00295</name>
</gene>
<dbReference type="SUPFAM" id="SSF55874">
    <property type="entry name" value="ATPase domain of HSP90 chaperone/DNA topoisomerase II/histidine kinase"/>
    <property type="match status" value="1"/>
</dbReference>
<dbReference type="Pfam" id="PF13188">
    <property type="entry name" value="PAS_8"/>
    <property type="match status" value="1"/>
</dbReference>
<evidence type="ECO:0000256" key="5">
    <source>
        <dbReference type="SAM" id="MobiDB-lite"/>
    </source>
</evidence>
<reference evidence="7 8" key="1">
    <citation type="submission" date="2017-01" db="EMBL/GenBank/DDBJ databases">
        <title>Draft genome sequence of Pseudomonas pachastrellae type strain CCUG 46540T from a deep sea.</title>
        <authorList>
            <person name="Gomila M."/>
            <person name="Mulet M."/>
            <person name="Lalucat J."/>
            <person name="Garcia-Valdes E."/>
        </authorList>
    </citation>
    <scope>NUCLEOTIDE SEQUENCE [LARGE SCALE GENOMIC DNA]</scope>
    <source>
        <strain evidence="7 8">CCUG 46540</strain>
    </source>
</reference>
<organism evidence="7 8">
    <name type="scientific">Halopseudomonas pachastrellae</name>
    <dbReference type="NCBI Taxonomy" id="254161"/>
    <lineage>
        <taxon>Bacteria</taxon>
        <taxon>Pseudomonadati</taxon>
        <taxon>Pseudomonadota</taxon>
        <taxon>Gammaproteobacteria</taxon>
        <taxon>Pseudomonadales</taxon>
        <taxon>Pseudomonadaceae</taxon>
        <taxon>Halopseudomonas</taxon>
    </lineage>
</organism>
<keyword evidence="7" id="KW-0808">Transferase</keyword>
<keyword evidence="3" id="KW-0597">Phosphoprotein</keyword>
<dbReference type="Pfam" id="PF02518">
    <property type="entry name" value="HATPase_c"/>
    <property type="match status" value="1"/>
</dbReference>
<sequence>MAAKAHLNPHTAQQDGAPAPGLAEVDSAALQDAYQRFQGMSEQLSASHALLEQQVVQLRRQLADAQAQRTRELAEKARLAGRLQNVLNLLPGGVIILDGRGVVREANPAARALLGEPLEGQLWRDLIQQRFAPREDDYHEVSLRTGRRVSLATRSLEGEPGQLILINDLTETRQLQSELARNERLSALGRMVASLAHQIRTPLASALLYAEHLTDETLPTAHRTRFSERLQGRLHSIEHQIRDMLQFAKGDLPIDDTLPVSIFLEWLQLQADSVIESRGGSCRWVNLMPADAMLRCNRDTLVGAVMNLIENALQAGMPAPRLKVVARQLEGQLSLTVVDAGQGMSAEQLARIGEPFHTSKPQGTGLGVAVVKSVVKAHGGAFYLRSKAGWGTCAEVLLPLRPLVKGEEVA</sequence>
<dbReference type="SMART" id="SM00388">
    <property type="entry name" value="HisKA"/>
    <property type="match status" value="1"/>
</dbReference>
<dbReference type="EMBL" id="MUBC01000001">
    <property type="protein sequence ID" value="ONM45773.1"/>
    <property type="molecule type" value="Genomic_DNA"/>
</dbReference>
<dbReference type="PANTHER" id="PTHR43065:SF29">
    <property type="entry name" value="SENSOR PROTEIN KINASE FLES"/>
    <property type="match status" value="1"/>
</dbReference>
<dbReference type="PANTHER" id="PTHR43065">
    <property type="entry name" value="SENSOR HISTIDINE KINASE"/>
    <property type="match status" value="1"/>
</dbReference>
<dbReference type="InterPro" id="IPR000014">
    <property type="entry name" value="PAS"/>
</dbReference>
<dbReference type="Gene3D" id="3.30.565.10">
    <property type="entry name" value="Histidine kinase-like ATPase, C-terminal domain"/>
    <property type="match status" value="1"/>
</dbReference>
<keyword evidence="8" id="KW-1185">Reference proteome</keyword>
<dbReference type="InterPro" id="IPR035965">
    <property type="entry name" value="PAS-like_dom_sf"/>
</dbReference>
<dbReference type="CDD" id="cd00075">
    <property type="entry name" value="HATPase"/>
    <property type="match status" value="1"/>
</dbReference>
<dbReference type="SUPFAM" id="SSF47384">
    <property type="entry name" value="Homodimeric domain of signal transducing histidine kinase"/>
    <property type="match status" value="1"/>
</dbReference>
<dbReference type="EC" id="2.7.13.3" evidence="2"/>
<feature type="coiled-coil region" evidence="4">
    <location>
        <begin position="41"/>
        <end position="75"/>
    </location>
</feature>
<evidence type="ECO:0000256" key="2">
    <source>
        <dbReference type="ARBA" id="ARBA00012438"/>
    </source>
</evidence>
<dbReference type="InterPro" id="IPR003594">
    <property type="entry name" value="HATPase_dom"/>
</dbReference>
<accession>A0A1S8DK32</accession>
<dbReference type="InterPro" id="IPR036890">
    <property type="entry name" value="HATPase_C_sf"/>
</dbReference>
<dbReference type="CDD" id="cd00130">
    <property type="entry name" value="PAS"/>
    <property type="match status" value="1"/>
</dbReference>
<evidence type="ECO:0000256" key="4">
    <source>
        <dbReference type="SAM" id="Coils"/>
    </source>
</evidence>
<comment type="caution">
    <text evidence="7">The sequence shown here is derived from an EMBL/GenBank/DDBJ whole genome shotgun (WGS) entry which is preliminary data.</text>
</comment>
<dbReference type="Gene3D" id="1.10.287.130">
    <property type="match status" value="1"/>
</dbReference>
<evidence type="ECO:0000256" key="3">
    <source>
        <dbReference type="ARBA" id="ARBA00022553"/>
    </source>
</evidence>
<keyword evidence="7" id="KW-0418">Kinase</keyword>
<dbReference type="GO" id="GO:0000155">
    <property type="term" value="F:phosphorelay sensor kinase activity"/>
    <property type="evidence" value="ECO:0007669"/>
    <property type="project" value="InterPro"/>
</dbReference>
<dbReference type="Proteomes" id="UP000242847">
    <property type="component" value="Unassembled WGS sequence"/>
</dbReference>
<dbReference type="PRINTS" id="PR00344">
    <property type="entry name" value="BCTRLSENSOR"/>
</dbReference>
<evidence type="ECO:0000256" key="1">
    <source>
        <dbReference type="ARBA" id="ARBA00000085"/>
    </source>
</evidence>
<dbReference type="InterPro" id="IPR004358">
    <property type="entry name" value="Sig_transdc_His_kin-like_C"/>
</dbReference>
<proteinExistence type="predicted"/>
<dbReference type="InterPro" id="IPR036097">
    <property type="entry name" value="HisK_dim/P_sf"/>
</dbReference>
<keyword evidence="4" id="KW-0175">Coiled coil</keyword>
<evidence type="ECO:0000259" key="6">
    <source>
        <dbReference type="PROSITE" id="PS50109"/>
    </source>
</evidence>
<feature type="region of interest" description="Disordered" evidence="5">
    <location>
        <begin position="1"/>
        <end position="20"/>
    </location>
</feature>